<evidence type="ECO:0000259" key="1">
    <source>
        <dbReference type="Pfam" id="PF13643"/>
    </source>
</evidence>
<dbReference type="EMBL" id="FQYU01000012">
    <property type="protein sequence ID" value="SHJ90094.1"/>
    <property type="molecule type" value="Genomic_DNA"/>
</dbReference>
<dbReference type="InterPro" id="IPR025285">
    <property type="entry name" value="DUF4145"/>
</dbReference>
<organism evidence="2 3">
    <name type="scientific">Pseudozobellia thermophila</name>
    <dbReference type="NCBI Taxonomy" id="192903"/>
    <lineage>
        <taxon>Bacteria</taxon>
        <taxon>Pseudomonadati</taxon>
        <taxon>Bacteroidota</taxon>
        <taxon>Flavobacteriia</taxon>
        <taxon>Flavobacteriales</taxon>
        <taxon>Flavobacteriaceae</taxon>
        <taxon>Pseudozobellia</taxon>
    </lineage>
</organism>
<keyword evidence="3" id="KW-1185">Reference proteome</keyword>
<sequence length="208" mass="23093">MKYIQPQLHQKSFTCPSCGVLSKQEWQVRTMRFGNHSNQNYNILGSCTCQHCDETSIWISEKMYYPDTGNSPFPNPEMPENVKKIYLEAASISNKSPRGAAALLRLGIQVLCKELGEEGKNINNDIGSLVKKGLPDIVQQSLDIVRVTGNDAVHPGQIDTDNHETVGQLFDLTNVIVEYMIALPKKVSGIYSTLPTGKLDGIKQRDGK</sequence>
<dbReference type="RefSeq" id="WP_094766798.1">
    <property type="nucleotide sequence ID" value="NZ_FQYU01000012.1"/>
</dbReference>
<proteinExistence type="predicted"/>
<reference evidence="3" key="1">
    <citation type="submission" date="2016-11" db="EMBL/GenBank/DDBJ databases">
        <authorList>
            <person name="Varghese N."/>
            <person name="Submissions S."/>
        </authorList>
    </citation>
    <scope>NUCLEOTIDE SEQUENCE [LARGE SCALE GENOMIC DNA]</scope>
    <source>
        <strain evidence="3">DSM 19858</strain>
    </source>
</reference>
<feature type="domain" description="DUF4145" evidence="1">
    <location>
        <begin position="88"/>
        <end position="166"/>
    </location>
</feature>
<dbReference type="Pfam" id="PF13643">
    <property type="entry name" value="DUF4145"/>
    <property type="match status" value="1"/>
</dbReference>
<dbReference type="OrthoDB" id="9808624at2"/>
<protein>
    <recommendedName>
        <fullName evidence="1">DUF4145 domain-containing protein</fullName>
    </recommendedName>
</protein>
<name>A0A1M6N310_9FLAO</name>
<accession>A0A1M6N310</accession>
<evidence type="ECO:0000313" key="2">
    <source>
        <dbReference type="EMBL" id="SHJ90094.1"/>
    </source>
</evidence>
<dbReference type="AlphaFoldDB" id="A0A1M6N310"/>
<evidence type="ECO:0000313" key="3">
    <source>
        <dbReference type="Proteomes" id="UP000184543"/>
    </source>
</evidence>
<dbReference type="Proteomes" id="UP000184543">
    <property type="component" value="Unassembled WGS sequence"/>
</dbReference>
<gene>
    <name evidence="2" type="ORF">SAMN04488513_1121</name>
</gene>